<dbReference type="EMBL" id="KV878270">
    <property type="protein sequence ID" value="OJZ79829.1"/>
    <property type="molecule type" value="Genomic_DNA"/>
</dbReference>
<dbReference type="Proteomes" id="UP000184063">
    <property type="component" value="Unassembled WGS sequence"/>
</dbReference>
<proteinExistence type="predicted"/>
<evidence type="ECO:0000313" key="2">
    <source>
        <dbReference type="Proteomes" id="UP000184063"/>
    </source>
</evidence>
<dbReference type="AlphaFoldDB" id="A0A1M3SZ86"/>
<gene>
    <name evidence="1" type="ORF">ASPFODRAFT_201150</name>
</gene>
<accession>A0A1M3SZ86</accession>
<name>A0A1M3SZ86_ASPLC</name>
<dbReference type="VEuPathDB" id="FungiDB:ASPFODRAFT_201150"/>
<reference evidence="2" key="1">
    <citation type="journal article" date="2017" name="Genome Biol.">
        <title>Comparative genomics reveals high biological diversity and specific adaptations in the industrially and medically important fungal genus Aspergillus.</title>
        <authorList>
            <person name="de Vries R.P."/>
            <person name="Riley R."/>
            <person name="Wiebenga A."/>
            <person name="Aguilar-Osorio G."/>
            <person name="Amillis S."/>
            <person name="Uchima C.A."/>
            <person name="Anderluh G."/>
            <person name="Asadollahi M."/>
            <person name="Askin M."/>
            <person name="Barry K."/>
            <person name="Battaglia E."/>
            <person name="Bayram O."/>
            <person name="Benocci T."/>
            <person name="Braus-Stromeyer S.A."/>
            <person name="Caldana C."/>
            <person name="Canovas D."/>
            <person name="Cerqueira G.C."/>
            <person name="Chen F."/>
            <person name="Chen W."/>
            <person name="Choi C."/>
            <person name="Clum A."/>
            <person name="Dos Santos R.A."/>
            <person name="Damasio A.R."/>
            <person name="Diallinas G."/>
            <person name="Emri T."/>
            <person name="Fekete E."/>
            <person name="Flipphi M."/>
            <person name="Freyberg S."/>
            <person name="Gallo A."/>
            <person name="Gournas C."/>
            <person name="Habgood R."/>
            <person name="Hainaut M."/>
            <person name="Harispe M.L."/>
            <person name="Henrissat B."/>
            <person name="Hilden K.S."/>
            <person name="Hope R."/>
            <person name="Hossain A."/>
            <person name="Karabika E."/>
            <person name="Karaffa L."/>
            <person name="Karanyi Z."/>
            <person name="Krasevec N."/>
            <person name="Kuo A."/>
            <person name="Kusch H."/>
            <person name="LaButti K."/>
            <person name="Lagendijk E.L."/>
            <person name="Lapidus A."/>
            <person name="Levasseur A."/>
            <person name="Lindquist E."/>
            <person name="Lipzen A."/>
            <person name="Logrieco A.F."/>
            <person name="MacCabe A."/>
            <person name="Maekelae M.R."/>
            <person name="Malavazi I."/>
            <person name="Melin P."/>
            <person name="Meyer V."/>
            <person name="Mielnichuk N."/>
            <person name="Miskei M."/>
            <person name="Molnar A.P."/>
            <person name="Mule G."/>
            <person name="Ngan C.Y."/>
            <person name="Orejas M."/>
            <person name="Orosz E."/>
            <person name="Ouedraogo J.P."/>
            <person name="Overkamp K.M."/>
            <person name="Park H.-S."/>
            <person name="Perrone G."/>
            <person name="Piumi F."/>
            <person name="Punt P.J."/>
            <person name="Ram A.F."/>
            <person name="Ramon A."/>
            <person name="Rauscher S."/>
            <person name="Record E."/>
            <person name="Riano-Pachon D.M."/>
            <person name="Robert V."/>
            <person name="Roehrig J."/>
            <person name="Ruller R."/>
            <person name="Salamov A."/>
            <person name="Salih N.S."/>
            <person name="Samson R.A."/>
            <person name="Sandor E."/>
            <person name="Sanguinetti M."/>
            <person name="Schuetze T."/>
            <person name="Sepcic K."/>
            <person name="Shelest E."/>
            <person name="Sherlock G."/>
            <person name="Sophianopoulou V."/>
            <person name="Squina F.M."/>
            <person name="Sun H."/>
            <person name="Susca A."/>
            <person name="Todd R.B."/>
            <person name="Tsang A."/>
            <person name="Unkles S.E."/>
            <person name="van de Wiele N."/>
            <person name="van Rossen-Uffink D."/>
            <person name="Oliveira J.V."/>
            <person name="Vesth T.C."/>
            <person name="Visser J."/>
            <person name="Yu J.-H."/>
            <person name="Zhou M."/>
            <person name="Andersen M.R."/>
            <person name="Archer D.B."/>
            <person name="Baker S.E."/>
            <person name="Benoit I."/>
            <person name="Brakhage A.A."/>
            <person name="Braus G.H."/>
            <person name="Fischer R."/>
            <person name="Frisvad J.C."/>
            <person name="Goldman G.H."/>
            <person name="Houbraken J."/>
            <person name="Oakley B."/>
            <person name="Pocsi I."/>
            <person name="Scazzocchio C."/>
            <person name="Seiboth B."/>
            <person name="vanKuyk P.A."/>
            <person name="Wortman J."/>
            <person name="Dyer P.S."/>
            <person name="Grigoriev I.V."/>
        </authorList>
    </citation>
    <scope>NUCLEOTIDE SEQUENCE [LARGE SCALE GENOMIC DNA]</scope>
    <source>
        <strain evidence="2">CBS 106.47</strain>
    </source>
</reference>
<evidence type="ECO:0000313" key="1">
    <source>
        <dbReference type="EMBL" id="OJZ79829.1"/>
    </source>
</evidence>
<sequence>MSKTVRKIRATNHTDEDIIEECKAEVFHIPPQGTVAIVVDATCKRGAIRIFEKGSGEFIDGVGTEEEGHLVIIPWNESWRLRASGVVTVGYIKTNSLV</sequence>
<organism evidence="1 2">
    <name type="scientific">Aspergillus luchuensis (strain CBS 106.47)</name>
    <dbReference type="NCBI Taxonomy" id="1137211"/>
    <lineage>
        <taxon>Eukaryota</taxon>
        <taxon>Fungi</taxon>
        <taxon>Dikarya</taxon>
        <taxon>Ascomycota</taxon>
        <taxon>Pezizomycotina</taxon>
        <taxon>Eurotiomycetes</taxon>
        <taxon>Eurotiomycetidae</taxon>
        <taxon>Eurotiales</taxon>
        <taxon>Aspergillaceae</taxon>
        <taxon>Aspergillus</taxon>
        <taxon>Aspergillus subgen. Circumdati</taxon>
    </lineage>
</organism>
<protein>
    <submittedName>
        <fullName evidence="1">Uncharacterized protein</fullName>
    </submittedName>
</protein>